<dbReference type="PANTHER" id="PTHR35526">
    <property type="entry name" value="ANTI-SIGMA-F FACTOR RSBW-RELATED"/>
    <property type="match status" value="1"/>
</dbReference>
<keyword evidence="5" id="KW-1185">Reference proteome</keyword>
<dbReference type="InterPro" id="IPR036890">
    <property type="entry name" value="HATPase_C_sf"/>
</dbReference>
<organism evidence="4 5">
    <name type="scientific">Saccharopolyspora halophila</name>
    <dbReference type="NCBI Taxonomy" id="405551"/>
    <lineage>
        <taxon>Bacteria</taxon>
        <taxon>Bacillati</taxon>
        <taxon>Actinomycetota</taxon>
        <taxon>Actinomycetes</taxon>
        <taxon>Pseudonocardiales</taxon>
        <taxon>Pseudonocardiaceae</taxon>
        <taxon>Saccharopolyspora</taxon>
    </lineage>
</organism>
<gene>
    <name evidence="4" type="ORF">GCM10009854_41480</name>
</gene>
<keyword evidence="1" id="KW-0723">Serine/threonine-protein kinase</keyword>
<reference evidence="4 5" key="1">
    <citation type="journal article" date="2019" name="Int. J. Syst. Evol. Microbiol.">
        <title>The Global Catalogue of Microorganisms (GCM) 10K type strain sequencing project: providing services to taxonomists for standard genome sequencing and annotation.</title>
        <authorList>
            <consortium name="The Broad Institute Genomics Platform"/>
            <consortium name="The Broad Institute Genome Sequencing Center for Infectious Disease"/>
            <person name="Wu L."/>
            <person name="Ma J."/>
        </authorList>
    </citation>
    <scope>NUCLEOTIDE SEQUENCE [LARGE SCALE GENOMIC DNA]</scope>
    <source>
        <strain evidence="4 5">JCM 16221</strain>
    </source>
</reference>
<sequence length="162" mass="17043">MASAHQGGPEANPPGKTDRLHRQAAPASARCLPVLRDELVEWARATGLRAIVTESLALAAYEAMANAVEHAYEGSSGPLDVEAVHLADRVQVTVTDHGNWVPAHQGDQQRKRGLPLIRRLADETAVTAAQTGTTVRMSWLHPAGEAEEATTATTAGRAGTAG</sequence>
<dbReference type="Proteomes" id="UP001501218">
    <property type="component" value="Unassembled WGS sequence"/>
</dbReference>
<dbReference type="InterPro" id="IPR050267">
    <property type="entry name" value="Anti-sigma-factor_SerPK"/>
</dbReference>
<dbReference type="Gene3D" id="3.30.565.10">
    <property type="entry name" value="Histidine kinase-like ATPase, C-terminal domain"/>
    <property type="match status" value="1"/>
</dbReference>
<evidence type="ECO:0000313" key="5">
    <source>
        <dbReference type="Proteomes" id="UP001501218"/>
    </source>
</evidence>
<accession>A0ABN3GR34</accession>
<feature type="domain" description="Histidine kinase/HSP90-like ATPase" evidence="3">
    <location>
        <begin position="26"/>
        <end position="139"/>
    </location>
</feature>
<protein>
    <recommendedName>
        <fullName evidence="3">Histidine kinase/HSP90-like ATPase domain-containing protein</fullName>
    </recommendedName>
</protein>
<proteinExistence type="predicted"/>
<evidence type="ECO:0000313" key="4">
    <source>
        <dbReference type="EMBL" id="GAA2358691.1"/>
    </source>
</evidence>
<keyword evidence="1" id="KW-0418">Kinase</keyword>
<dbReference type="CDD" id="cd16936">
    <property type="entry name" value="HATPase_RsbW-like"/>
    <property type="match status" value="1"/>
</dbReference>
<dbReference type="SUPFAM" id="SSF55874">
    <property type="entry name" value="ATPase domain of HSP90 chaperone/DNA topoisomerase II/histidine kinase"/>
    <property type="match status" value="1"/>
</dbReference>
<evidence type="ECO:0000256" key="1">
    <source>
        <dbReference type="ARBA" id="ARBA00022527"/>
    </source>
</evidence>
<dbReference type="PANTHER" id="PTHR35526:SF3">
    <property type="entry name" value="ANTI-SIGMA-F FACTOR RSBW"/>
    <property type="match status" value="1"/>
</dbReference>
<keyword evidence="1" id="KW-0808">Transferase</keyword>
<dbReference type="RefSeq" id="WP_344135490.1">
    <property type="nucleotide sequence ID" value="NZ_BAAARA010000019.1"/>
</dbReference>
<evidence type="ECO:0000256" key="2">
    <source>
        <dbReference type="SAM" id="MobiDB-lite"/>
    </source>
</evidence>
<name>A0ABN3GR34_9PSEU</name>
<dbReference type="InterPro" id="IPR003594">
    <property type="entry name" value="HATPase_dom"/>
</dbReference>
<evidence type="ECO:0000259" key="3">
    <source>
        <dbReference type="Pfam" id="PF13581"/>
    </source>
</evidence>
<comment type="caution">
    <text evidence="4">The sequence shown here is derived from an EMBL/GenBank/DDBJ whole genome shotgun (WGS) entry which is preliminary data.</text>
</comment>
<feature type="region of interest" description="Disordered" evidence="2">
    <location>
        <begin position="1"/>
        <end position="26"/>
    </location>
</feature>
<dbReference type="EMBL" id="BAAARA010000019">
    <property type="protein sequence ID" value="GAA2358691.1"/>
    <property type="molecule type" value="Genomic_DNA"/>
</dbReference>
<dbReference type="Pfam" id="PF13581">
    <property type="entry name" value="HATPase_c_2"/>
    <property type="match status" value="1"/>
</dbReference>